<protein>
    <submittedName>
        <fullName evidence="2">Uncharacterized protein</fullName>
    </submittedName>
</protein>
<dbReference type="EMBL" id="JAROKS010000016">
    <property type="protein sequence ID" value="KAK1794600.1"/>
    <property type="molecule type" value="Genomic_DNA"/>
</dbReference>
<feature type="compositionally biased region" description="Polar residues" evidence="1">
    <location>
        <begin position="191"/>
        <end position="203"/>
    </location>
</feature>
<keyword evidence="3" id="KW-1185">Reference proteome</keyword>
<dbReference type="Proteomes" id="UP001239994">
    <property type="component" value="Unassembled WGS sequence"/>
</dbReference>
<accession>A0AAD8ZB82</accession>
<sequence>MRLIYTHDNYTQQGSGVCFPCMVDVVPVKNEDGVVIMFILNFEVMTDDTPHNPALQLNHRLPLSWRPINRSWRLRLRLPLLQSHSASQSSLQEDPETGRVVALRGTAPLPASSSHESLALTELLSLREHEQARPGTATTATAATETPSSSLWLEDRRTLLGSDLTSSSPGPPPAPALPLGQSSPRPPRLNTEASVSNCSLTPSRSRESFHSMRRASSVDDIEAMRPEWERKHGPRVSSSSTDLMRYRTISKIPQITLNFVDFKPDPLIALPPGEIDIIAPCKLMDRTHNVTEKVTQILKEIWNGKTPELLFHHFDGSNNGPAVLAAGHVGMFIDSPYIRLRDIRETRSARVWVDARWTSLRHVRLAGSGAGGAPAEVHQPVAGGDGRGRWRRQPDAALRIMVVSLALKLVTELLQCPAPMQLCEAGSTSCQGWDNSNAAHLTSERREVSGDSLCRADKEYACLGEMT</sequence>
<comment type="caution">
    <text evidence="2">The sequence shown here is derived from an EMBL/GenBank/DDBJ whole genome shotgun (WGS) entry which is preliminary data.</text>
</comment>
<evidence type="ECO:0000256" key="1">
    <source>
        <dbReference type="SAM" id="MobiDB-lite"/>
    </source>
</evidence>
<proteinExistence type="predicted"/>
<gene>
    <name evidence="2" type="ORF">P4O66_001320</name>
</gene>
<evidence type="ECO:0000313" key="3">
    <source>
        <dbReference type="Proteomes" id="UP001239994"/>
    </source>
</evidence>
<organism evidence="2 3">
    <name type="scientific">Electrophorus voltai</name>
    <dbReference type="NCBI Taxonomy" id="2609070"/>
    <lineage>
        <taxon>Eukaryota</taxon>
        <taxon>Metazoa</taxon>
        <taxon>Chordata</taxon>
        <taxon>Craniata</taxon>
        <taxon>Vertebrata</taxon>
        <taxon>Euteleostomi</taxon>
        <taxon>Actinopterygii</taxon>
        <taxon>Neopterygii</taxon>
        <taxon>Teleostei</taxon>
        <taxon>Ostariophysi</taxon>
        <taxon>Gymnotiformes</taxon>
        <taxon>Gymnotoidei</taxon>
        <taxon>Gymnotidae</taxon>
        <taxon>Electrophorus</taxon>
    </lineage>
</organism>
<feature type="region of interest" description="Disordered" evidence="1">
    <location>
        <begin position="369"/>
        <end position="389"/>
    </location>
</feature>
<feature type="compositionally biased region" description="Low complexity" evidence="1">
    <location>
        <begin position="136"/>
        <end position="146"/>
    </location>
</feature>
<evidence type="ECO:0000313" key="2">
    <source>
        <dbReference type="EMBL" id="KAK1794600.1"/>
    </source>
</evidence>
<reference evidence="2" key="1">
    <citation type="submission" date="2023-03" db="EMBL/GenBank/DDBJ databases">
        <title>Electrophorus voltai genome.</title>
        <authorList>
            <person name="Bian C."/>
        </authorList>
    </citation>
    <scope>NUCLEOTIDE SEQUENCE</scope>
    <source>
        <strain evidence="2">CB-2022</strain>
        <tissue evidence="2">Muscle</tissue>
    </source>
</reference>
<feature type="region of interest" description="Disordered" evidence="1">
    <location>
        <begin position="130"/>
        <end position="218"/>
    </location>
</feature>
<name>A0AAD8ZB82_9TELE</name>
<dbReference type="AlphaFoldDB" id="A0AAD8ZB82"/>